<keyword evidence="5" id="KW-1185">Reference proteome</keyword>
<dbReference type="InterPro" id="IPR008991">
    <property type="entry name" value="Translation_prot_SH3-like_sf"/>
</dbReference>
<evidence type="ECO:0000256" key="2">
    <source>
        <dbReference type="ARBA" id="ARBA00022980"/>
    </source>
</evidence>
<dbReference type="InterPro" id="IPR036948">
    <property type="entry name" value="Ribosomal_eL21_sf"/>
</dbReference>
<gene>
    <name evidence="4" type="ORF">CONLIGDRAFT_630622</name>
</gene>
<evidence type="ECO:0008006" key="6">
    <source>
        <dbReference type="Google" id="ProtNLM"/>
    </source>
</evidence>
<proteinExistence type="inferred from homology"/>
<dbReference type="Gene3D" id="6.10.250.3260">
    <property type="match status" value="1"/>
</dbReference>
<dbReference type="STRING" id="1408157.A0A1J7JSD3"/>
<keyword evidence="3" id="KW-0687">Ribonucleoprotein</keyword>
<dbReference type="GO" id="GO:0003735">
    <property type="term" value="F:structural constituent of ribosome"/>
    <property type="evidence" value="ECO:0007669"/>
    <property type="project" value="InterPro"/>
</dbReference>
<protein>
    <recommendedName>
        <fullName evidence="6">60S ribosomal protein L21-A</fullName>
    </recommendedName>
</protein>
<keyword evidence="2" id="KW-0689">Ribosomal protein</keyword>
<evidence type="ECO:0000313" key="5">
    <source>
        <dbReference type="Proteomes" id="UP000182658"/>
    </source>
</evidence>
<reference evidence="4 5" key="1">
    <citation type="submission" date="2016-10" db="EMBL/GenBank/DDBJ databases">
        <title>Draft genome sequence of Coniochaeta ligniaria NRRL30616, a lignocellulolytic fungus for bioabatement of inhibitors in plant biomass hydrolysates.</title>
        <authorList>
            <consortium name="DOE Joint Genome Institute"/>
            <person name="Jimenez D.J."/>
            <person name="Hector R.E."/>
            <person name="Riley R."/>
            <person name="Sun H."/>
            <person name="Grigoriev I.V."/>
            <person name="Van Elsas J.D."/>
            <person name="Nichols N.N."/>
        </authorList>
    </citation>
    <scope>NUCLEOTIDE SEQUENCE [LARGE SCALE GENOMIC DNA]</scope>
    <source>
        <strain evidence="4 5">NRRL 30616</strain>
    </source>
</reference>
<dbReference type="OrthoDB" id="1539250at2759"/>
<dbReference type="Proteomes" id="UP000182658">
    <property type="component" value="Unassembled WGS sequence"/>
</dbReference>
<dbReference type="SUPFAM" id="SSF50104">
    <property type="entry name" value="Translation proteins SH3-like domain"/>
    <property type="match status" value="1"/>
</dbReference>
<dbReference type="EMBL" id="KV875096">
    <property type="protein sequence ID" value="OIW30666.1"/>
    <property type="molecule type" value="Genomic_DNA"/>
</dbReference>
<dbReference type="FunFam" id="2.30.30.70:FF:000001">
    <property type="entry name" value="60S ribosomal protein L21"/>
    <property type="match status" value="1"/>
</dbReference>
<evidence type="ECO:0000313" key="4">
    <source>
        <dbReference type="EMBL" id="OIW30666.1"/>
    </source>
</evidence>
<dbReference type="InterPro" id="IPR001147">
    <property type="entry name" value="Ribosomal_eL21"/>
</dbReference>
<dbReference type="GO" id="GO:0005840">
    <property type="term" value="C:ribosome"/>
    <property type="evidence" value="ECO:0007669"/>
    <property type="project" value="UniProtKB-KW"/>
</dbReference>
<dbReference type="Pfam" id="PF01157">
    <property type="entry name" value="Ribosomal_L21e"/>
    <property type="match status" value="1"/>
</dbReference>
<dbReference type="AlphaFoldDB" id="A0A1J7JSD3"/>
<comment type="similarity">
    <text evidence="1">Belongs to the eukaryotic ribosomal protein eL21 family.</text>
</comment>
<dbReference type="FunFam" id="6.10.250.3260:FF:000001">
    <property type="entry name" value="60S ribosomal protein L21"/>
    <property type="match status" value="1"/>
</dbReference>
<sequence>MGHPAGLRAGTRYAFSRNFREKGMIRLSTYLRQFKVGDIVDIKANGAVQKGMPHKVYHGKTGVVYNVTKSAVGVIIYKKVKHRYIEKRVNIRIEHITQSRSREDFLRRVKANAELKKQAKVEGKPVQLKRQPLMPREERTVSMQDNRPETVAPVAYETTI</sequence>
<name>A0A1J7JSD3_9PEZI</name>
<organism evidence="4 5">
    <name type="scientific">Coniochaeta ligniaria NRRL 30616</name>
    <dbReference type="NCBI Taxonomy" id="1408157"/>
    <lineage>
        <taxon>Eukaryota</taxon>
        <taxon>Fungi</taxon>
        <taxon>Dikarya</taxon>
        <taxon>Ascomycota</taxon>
        <taxon>Pezizomycotina</taxon>
        <taxon>Sordariomycetes</taxon>
        <taxon>Sordariomycetidae</taxon>
        <taxon>Coniochaetales</taxon>
        <taxon>Coniochaetaceae</taxon>
        <taxon>Coniochaeta</taxon>
    </lineage>
</organism>
<evidence type="ECO:0000256" key="3">
    <source>
        <dbReference type="ARBA" id="ARBA00023274"/>
    </source>
</evidence>
<dbReference type="InterPro" id="IPR018259">
    <property type="entry name" value="Ribosomal_eL21_CS"/>
</dbReference>
<evidence type="ECO:0000256" key="1">
    <source>
        <dbReference type="ARBA" id="ARBA00008427"/>
    </source>
</evidence>
<dbReference type="GO" id="GO:0006412">
    <property type="term" value="P:translation"/>
    <property type="evidence" value="ECO:0007669"/>
    <property type="project" value="InterPro"/>
</dbReference>
<dbReference type="PANTHER" id="PTHR20981">
    <property type="entry name" value="60S RIBOSOMAL PROTEIN L21"/>
    <property type="match status" value="1"/>
</dbReference>
<accession>A0A1J7JSD3</accession>
<dbReference type="FunCoup" id="A0A1J7JSD3">
    <property type="interactions" value="754"/>
</dbReference>
<dbReference type="Gene3D" id="2.30.30.70">
    <property type="entry name" value="Ribosomal protein L21"/>
    <property type="match status" value="1"/>
</dbReference>
<dbReference type="PROSITE" id="PS01171">
    <property type="entry name" value="RIBOSOMAL_L21E"/>
    <property type="match status" value="1"/>
</dbReference>
<dbReference type="InParanoid" id="A0A1J7JSD3"/>
<dbReference type="GO" id="GO:1990904">
    <property type="term" value="C:ribonucleoprotein complex"/>
    <property type="evidence" value="ECO:0007669"/>
    <property type="project" value="UniProtKB-KW"/>
</dbReference>